<dbReference type="PANTHER" id="PTHR43877">
    <property type="entry name" value="AMINOALKYLPHOSPHONATE N-ACETYLTRANSFERASE-RELATED-RELATED"/>
    <property type="match status" value="1"/>
</dbReference>
<keyword evidence="1" id="KW-0808">Transferase</keyword>
<keyword evidence="5" id="KW-1185">Reference proteome</keyword>
<evidence type="ECO:0000256" key="2">
    <source>
        <dbReference type="ARBA" id="ARBA00023315"/>
    </source>
</evidence>
<evidence type="ECO:0000313" key="5">
    <source>
        <dbReference type="Proteomes" id="UP001519273"/>
    </source>
</evidence>
<proteinExistence type="predicted"/>
<feature type="domain" description="N-acetyltransferase" evidence="3">
    <location>
        <begin position="5"/>
        <end position="179"/>
    </location>
</feature>
<evidence type="ECO:0000256" key="1">
    <source>
        <dbReference type="ARBA" id="ARBA00022679"/>
    </source>
</evidence>
<sequence>MSNSLIVRKMSPDEAHLIRQIDRSETIEQVYTYENGVLKGTIAGHECGNWDEPHLTELMNRFVHELNQGGTAYGVFDGERLAGFGVLAHQFRGNNQDQLQVDLMYVSREYRRRGIGSQIMGELKREAISRGAKYLYVSSTETQSAVHFYKSQGSELTKEVDPELFALEPEDIHMIVPLYEMDYKKALEEYIAATNSHQFSNVQKIVDENAVYWFSNKTCTTINEIREYFENAWNTVQNEVYTATNVEWIAVDNNCATCIYTYNWEGYHEGKFVSGSGRATNVFVKKSDGNWKIVHEHLSPK</sequence>
<organism evidence="4 5">
    <name type="scientific">Paenibacillus sediminis</name>
    <dbReference type="NCBI Taxonomy" id="664909"/>
    <lineage>
        <taxon>Bacteria</taxon>
        <taxon>Bacillati</taxon>
        <taxon>Bacillota</taxon>
        <taxon>Bacilli</taxon>
        <taxon>Bacillales</taxon>
        <taxon>Paenibacillaceae</taxon>
        <taxon>Paenibacillus</taxon>
    </lineage>
</organism>
<dbReference type="EMBL" id="JAGGKP010000001">
    <property type="protein sequence ID" value="MBP1936503.1"/>
    <property type="molecule type" value="Genomic_DNA"/>
</dbReference>
<evidence type="ECO:0000313" key="4">
    <source>
        <dbReference type="EMBL" id="MBP1936503.1"/>
    </source>
</evidence>
<reference evidence="4 5" key="1">
    <citation type="submission" date="2021-03" db="EMBL/GenBank/DDBJ databases">
        <title>Genomic Encyclopedia of Type Strains, Phase IV (KMG-IV): sequencing the most valuable type-strain genomes for metagenomic binning, comparative biology and taxonomic classification.</title>
        <authorList>
            <person name="Goeker M."/>
        </authorList>
    </citation>
    <scope>NUCLEOTIDE SEQUENCE [LARGE SCALE GENOMIC DNA]</scope>
    <source>
        <strain evidence="4 5">DSM 23491</strain>
    </source>
</reference>
<dbReference type="InterPro" id="IPR032710">
    <property type="entry name" value="NTF2-like_dom_sf"/>
</dbReference>
<dbReference type="Gene3D" id="3.40.630.30">
    <property type="match status" value="1"/>
</dbReference>
<dbReference type="InterPro" id="IPR016181">
    <property type="entry name" value="Acyl_CoA_acyltransferase"/>
</dbReference>
<dbReference type="InterPro" id="IPR000182">
    <property type="entry name" value="GNAT_dom"/>
</dbReference>
<dbReference type="Pfam" id="PF00583">
    <property type="entry name" value="Acetyltransf_1"/>
    <property type="match status" value="1"/>
</dbReference>
<name>A0ABS4H1W3_9BACL</name>
<dbReference type="Proteomes" id="UP001519273">
    <property type="component" value="Unassembled WGS sequence"/>
</dbReference>
<protein>
    <submittedName>
        <fullName evidence="4">Ketosteroid isomerase-like protein/ribosomal protein S18 acetylase RimI-like enzyme</fullName>
    </submittedName>
</protein>
<evidence type="ECO:0000259" key="3">
    <source>
        <dbReference type="PROSITE" id="PS51186"/>
    </source>
</evidence>
<comment type="caution">
    <text evidence="4">The sequence shown here is derived from an EMBL/GenBank/DDBJ whole genome shotgun (WGS) entry which is preliminary data.</text>
</comment>
<keyword evidence="2" id="KW-0012">Acyltransferase</keyword>
<dbReference type="SUPFAM" id="SSF55729">
    <property type="entry name" value="Acyl-CoA N-acyltransferases (Nat)"/>
    <property type="match status" value="1"/>
</dbReference>
<dbReference type="SUPFAM" id="SSF54427">
    <property type="entry name" value="NTF2-like"/>
    <property type="match status" value="1"/>
</dbReference>
<dbReference type="Pfam" id="PF14534">
    <property type="entry name" value="DUF4440"/>
    <property type="match status" value="1"/>
</dbReference>
<dbReference type="InterPro" id="IPR027843">
    <property type="entry name" value="DUF4440"/>
</dbReference>
<dbReference type="Gene3D" id="3.10.450.50">
    <property type="match status" value="1"/>
</dbReference>
<dbReference type="InterPro" id="IPR050832">
    <property type="entry name" value="Bact_Acetyltransf"/>
</dbReference>
<gene>
    <name evidence="4" type="ORF">J2Z20_001364</name>
</gene>
<accession>A0ABS4H1W3</accession>
<dbReference type="PROSITE" id="PS51186">
    <property type="entry name" value="GNAT"/>
    <property type="match status" value="1"/>
</dbReference>
<dbReference type="CDD" id="cd04301">
    <property type="entry name" value="NAT_SF"/>
    <property type="match status" value="1"/>
</dbReference>